<evidence type="ECO:0000256" key="2">
    <source>
        <dbReference type="SAM" id="SignalP"/>
    </source>
</evidence>
<dbReference type="Gene3D" id="3.10.105.10">
    <property type="entry name" value="Dipeptide-binding Protein, Domain 3"/>
    <property type="match status" value="1"/>
</dbReference>
<dbReference type="Gene3D" id="3.40.190.10">
    <property type="entry name" value="Periplasmic binding protein-like II"/>
    <property type="match status" value="1"/>
</dbReference>
<dbReference type="PIRSF" id="PIRSF002741">
    <property type="entry name" value="MppA"/>
    <property type="match status" value="1"/>
</dbReference>
<evidence type="ECO:0000313" key="4">
    <source>
        <dbReference type="EMBL" id="SCG56681.1"/>
    </source>
</evidence>
<evidence type="ECO:0000313" key="5">
    <source>
        <dbReference type="Proteomes" id="UP000198221"/>
    </source>
</evidence>
<feature type="domain" description="Solute-binding protein family 5" evidence="3">
    <location>
        <begin position="85"/>
        <end position="471"/>
    </location>
</feature>
<keyword evidence="2" id="KW-0732">Signal</keyword>
<feature type="chain" id="PRO_5038446969" evidence="2">
    <location>
        <begin position="27"/>
        <end position="548"/>
    </location>
</feature>
<dbReference type="Proteomes" id="UP000198221">
    <property type="component" value="Chromosome I"/>
</dbReference>
<dbReference type="RefSeq" id="WP_089012592.1">
    <property type="nucleotide sequence ID" value="NZ_LT607754.1"/>
</dbReference>
<dbReference type="PROSITE" id="PS51257">
    <property type="entry name" value="PROKAR_LIPOPROTEIN"/>
    <property type="match status" value="1"/>
</dbReference>
<dbReference type="EMBL" id="LT607754">
    <property type="protein sequence ID" value="SCG56681.1"/>
    <property type="molecule type" value="Genomic_DNA"/>
</dbReference>
<keyword evidence="5" id="KW-1185">Reference proteome</keyword>
<accession>A0A1C5IFA3</accession>
<dbReference type="InterPro" id="IPR030678">
    <property type="entry name" value="Peptide/Ni-bd"/>
</dbReference>
<dbReference type="GO" id="GO:0043190">
    <property type="term" value="C:ATP-binding cassette (ABC) transporter complex"/>
    <property type="evidence" value="ECO:0007669"/>
    <property type="project" value="InterPro"/>
</dbReference>
<evidence type="ECO:0000259" key="3">
    <source>
        <dbReference type="Pfam" id="PF00496"/>
    </source>
</evidence>
<dbReference type="PANTHER" id="PTHR30290:SF83">
    <property type="entry name" value="ABC TRANSPORTER SUBSTRATE-BINDING PROTEIN"/>
    <property type="match status" value="1"/>
</dbReference>
<dbReference type="OrthoDB" id="9046151at2"/>
<dbReference type="PANTHER" id="PTHR30290">
    <property type="entry name" value="PERIPLASMIC BINDING COMPONENT OF ABC TRANSPORTER"/>
    <property type="match status" value="1"/>
</dbReference>
<dbReference type="Gene3D" id="3.90.76.10">
    <property type="entry name" value="Dipeptide-binding Protein, Domain 1"/>
    <property type="match status" value="1"/>
</dbReference>
<dbReference type="InterPro" id="IPR039424">
    <property type="entry name" value="SBP_5"/>
</dbReference>
<feature type="signal peptide" evidence="2">
    <location>
        <begin position="1"/>
        <end position="26"/>
    </location>
</feature>
<dbReference type="InterPro" id="IPR000914">
    <property type="entry name" value="SBP_5_dom"/>
</dbReference>
<dbReference type="Pfam" id="PF00496">
    <property type="entry name" value="SBP_bac_5"/>
    <property type="match status" value="1"/>
</dbReference>
<dbReference type="GO" id="GO:0015833">
    <property type="term" value="P:peptide transport"/>
    <property type="evidence" value="ECO:0007669"/>
    <property type="project" value="TreeGrafter"/>
</dbReference>
<dbReference type="AlphaFoldDB" id="A0A1C5IFA3"/>
<protein>
    <submittedName>
        <fullName evidence="4">Oligopeptide transport system substrate-binding protein</fullName>
    </submittedName>
</protein>
<dbReference type="GO" id="GO:0042597">
    <property type="term" value="C:periplasmic space"/>
    <property type="evidence" value="ECO:0007669"/>
    <property type="project" value="UniProtKB-ARBA"/>
</dbReference>
<dbReference type="SUPFAM" id="SSF53850">
    <property type="entry name" value="Periplasmic binding protein-like II"/>
    <property type="match status" value="1"/>
</dbReference>
<reference evidence="5" key="1">
    <citation type="submission" date="2016-06" db="EMBL/GenBank/DDBJ databases">
        <authorList>
            <person name="Varghese N."/>
            <person name="Submissions Spin"/>
        </authorList>
    </citation>
    <scope>NUCLEOTIDE SEQUENCE [LARGE SCALE GENOMIC DNA]</scope>
    <source>
        <strain evidence="5">DSM 43819</strain>
    </source>
</reference>
<feature type="region of interest" description="Disordered" evidence="1">
    <location>
        <begin position="152"/>
        <end position="172"/>
    </location>
</feature>
<gene>
    <name evidence="4" type="ORF">GA0070613_2711</name>
</gene>
<proteinExistence type="predicted"/>
<name>A0A1C5IFA3_9ACTN</name>
<sequence length="548" mass="59324">MRVSKRASGALAVGAAFALVASGCSSGDSGNGGDPGASKDGAIVIDGGQPENPLVPANTTETQGGKVVDWLWTGLVEYPNNGGAPQNALAESIDTTDSKVFKIKIKQNTKFHDGTTVKAENFVKAWNWAAYGPSGAQNASFFSDIQGFSDVYTEDPDGPEGPQKAPEPKSKEMSGLKVVDDWNFEVTLAAPTAVFPTKLGYSAFMPLPDVFFTQKPEEFGKKPVGNGPVKFVSWQDDVEIKLTRFDDYNLRDKMKIKDVTVKLYQDDTAAYNDLVSNNLDFQQQVPVSALAGDKWKSDLGDRAIASTTPSTGIIAFPIYDKRFQNPKLRRAISMSINRQEITDKIFFGNRKPADSWANPLTPGAEPGNCTACKFDVTEAKKLLNEAGGFQGKLTLSYNADASHKAWMEAVAQQIKTNLGIDAVAVGVPTFAVFRANINAHKMTGAYRAGWQQDYPDVENWINPLYVTGGSSNDGKYSNPQVDALAKEASAAASIEESHKKFAEAVKLIDQDVPSMPIYFQGQQSGHSEKIKKMELSNVGEIDITSVEL</sequence>
<dbReference type="CDD" id="cd00995">
    <property type="entry name" value="PBP2_NikA_DppA_OppA_like"/>
    <property type="match status" value="1"/>
</dbReference>
<dbReference type="GO" id="GO:1904680">
    <property type="term" value="F:peptide transmembrane transporter activity"/>
    <property type="evidence" value="ECO:0007669"/>
    <property type="project" value="TreeGrafter"/>
</dbReference>
<evidence type="ECO:0000256" key="1">
    <source>
        <dbReference type="SAM" id="MobiDB-lite"/>
    </source>
</evidence>
<organism evidence="4 5">
    <name type="scientific">Micromonospora inositola</name>
    <dbReference type="NCBI Taxonomy" id="47865"/>
    <lineage>
        <taxon>Bacteria</taxon>
        <taxon>Bacillati</taxon>
        <taxon>Actinomycetota</taxon>
        <taxon>Actinomycetes</taxon>
        <taxon>Micromonosporales</taxon>
        <taxon>Micromonosporaceae</taxon>
        <taxon>Micromonospora</taxon>
    </lineage>
</organism>